<dbReference type="Pfam" id="PF02518">
    <property type="entry name" value="HATPase_c"/>
    <property type="match status" value="1"/>
</dbReference>
<dbReference type="PANTHER" id="PTHR43304">
    <property type="entry name" value="PHYTOCHROME-LIKE PROTEIN CPH1"/>
    <property type="match status" value="1"/>
</dbReference>
<dbReference type="NCBIfam" id="TIGR00229">
    <property type="entry name" value="sensory_box"/>
    <property type="match status" value="5"/>
</dbReference>
<dbReference type="PANTHER" id="PTHR43304:SF1">
    <property type="entry name" value="PAC DOMAIN-CONTAINING PROTEIN"/>
    <property type="match status" value="1"/>
</dbReference>
<dbReference type="InterPro" id="IPR005467">
    <property type="entry name" value="His_kinase_dom"/>
</dbReference>
<dbReference type="InterPro" id="IPR004358">
    <property type="entry name" value="Sig_transdc_His_kin-like_C"/>
</dbReference>
<reference evidence="9 10" key="1">
    <citation type="submission" date="2019-07" db="EMBL/GenBank/DDBJ databases">
        <title>Rufibacter sp. nov., isolated from lake sediment.</title>
        <authorList>
            <person name="Qu J.-H."/>
        </authorList>
    </citation>
    <scope>NUCLEOTIDE SEQUENCE [LARGE SCALE GENOMIC DNA]</scope>
    <source>
        <strain evidence="9 10">NBS58-1</strain>
    </source>
</reference>
<dbReference type="SUPFAM" id="SSF55874">
    <property type="entry name" value="ATPase domain of HSP90 chaperone/DNA topoisomerase II/histidine kinase"/>
    <property type="match status" value="1"/>
</dbReference>
<dbReference type="PROSITE" id="PS50113">
    <property type="entry name" value="PAC"/>
    <property type="match status" value="2"/>
</dbReference>
<dbReference type="Proteomes" id="UP000324133">
    <property type="component" value="Unassembled WGS sequence"/>
</dbReference>
<feature type="domain" description="PAS" evidence="7">
    <location>
        <begin position="396"/>
        <end position="466"/>
    </location>
</feature>
<organism evidence="9 10">
    <name type="scientific">Rufibacter hautae</name>
    <dbReference type="NCBI Taxonomy" id="2595005"/>
    <lineage>
        <taxon>Bacteria</taxon>
        <taxon>Pseudomonadati</taxon>
        <taxon>Bacteroidota</taxon>
        <taxon>Cytophagia</taxon>
        <taxon>Cytophagales</taxon>
        <taxon>Hymenobacteraceae</taxon>
        <taxon>Rufibacter</taxon>
    </lineage>
</organism>
<dbReference type="AlphaFoldDB" id="A0A5B6TEG3"/>
<dbReference type="CDD" id="cd00130">
    <property type="entry name" value="PAS"/>
    <property type="match status" value="5"/>
</dbReference>
<dbReference type="SUPFAM" id="SSF47384">
    <property type="entry name" value="Homodimeric domain of signal transducing histidine kinase"/>
    <property type="match status" value="1"/>
</dbReference>
<dbReference type="Gene3D" id="3.30.565.10">
    <property type="entry name" value="Histidine kinase-like ATPase, C-terminal domain"/>
    <property type="match status" value="1"/>
</dbReference>
<feature type="domain" description="Histidine kinase" evidence="6">
    <location>
        <begin position="653"/>
        <end position="869"/>
    </location>
</feature>
<keyword evidence="5" id="KW-0418">Kinase</keyword>
<dbReference type="InterPro" id="IPR036890">
    <property type="entry name" value="HATPase_C_sf"/>
</dbReference>
<dbReference type="PRINTS" id="PR00344">
    <property type="entry name" value="BCTRLSENSOR"/>
</dbReference>
<accession>A0A5B6TEG3</accession>
<dbReference type="GO" id="GO:0000155">
    <property type="term" value="F:phosphorelay sensor kinase activity"/>
    <property type="evidence" value="ECO:0007669"/>
    <property type="project" value="InterPro"/>
</dbReference>
<dbReference type="Gene3D" id="3.30.450.20">
    <property type="entry name" value="PAS domain"/>
    <property type="match status" value="5"/>
</dbReference>
<evidence type="ECO:0000256" key="1">
    <source>
        <dbReference type="ARBA" id="ARBA00000085"/>
    </source>
</evidence>
<dbReference type="PROSITE" id="PS50109">
    <property type="entry name" value="HIS_KIN"/>
    <property type="match status" value="1"/>
</dbReference>
<feature type="domain" description="PAS" evidence="7">
    <location>
        <begin position="509"/>
        <end position="561"/>
    </location>
</feature>
<evidence type="ECO:0000256" key="4">
    <source>
        <dbReference type="ARBA" id="ARBA00022679"/>
    </source>
</evidence>
<dbReference type="SUPFAM" id="SSF55785">
    <property type="entry name" value="PYP-like sensor domain (PAS domain)"/>
    <property type="match status" value="5"/>
</dbReference>
<feature type="domain" description="PAS" evidence="7">
    <location>
        <begin position="272"/>
        <end position="342"/>
    </location>
</feature>
<dbReference type="InterPro" id="IPR035965">
    <property type="entry name" value="PAS-like_dom_sf"/>
</dbReference>
<sequence length="872" mass="99186">MHHRNYLKPQDVRSNKVEVTKVQWDQKIIENLISVSSDLLCVIDEVGKYVYVSASSKEILGYAPEELLEKHFIDFVAPNDKALTWETHETVFNGTPIKNFYNHYLHKSGTTVPLSWSAVWSEEERVIYCLGRDAADLRLAQQKLAQKDEFHSTLLQHGSDMLGLLNEVGEYIYVGGAVSRLLNYEPGQLIGCNVFDLIHPDDVPLAGEALAKILRQEVVQVPDLRFKNAHGEWRWIEAIVSNQLENPSVNALVVSSRDITERKEASLRLAESEYRFRSLFENNPDNATYENREGVILDANPTFLSCVGLPLEEVVSKKIIDFLPPEVGPLCDENLERAFRGEKINFTIEIPKPNDKVVRLNITKIPVVVNGEVIGVHSIAKDVTEVSVAHTIIEKQAETLQTIFESITDAFFMLGKDWRFKLVNGEFERVLGLKRDECLGKTIWEVFPELINGEFYKYYKQAISTGQAVKFESFLQLSKIWLEVKAFPSEEGLSVYFSDITENVLAQEEREKLSLVASKISNGVIITTPKGKIEWVNNAFTRNTGYTFDEAKGQNLATFLEGLETDQEKGQEITEKLKKGIPFNIMVLHYKKSGEKVWISMDFTPILTDDGQVSQHIVIQKDITFRKAAEERHLEMTRDLYRQNRDLQQFTYIVSHNLRAPVANAMGLADFLTKLDKQSAMYDTSLAHLKTSVFKLDTVLRDLNMILSLRDQQDILEREMVTLADVFEQVRLYFMESLAHHKGEIVADISPDVKIKTNRAYLYSIFYNLLSNAIKYRSEARTLRVEISCQVCSSGGLEIHFADNGSGFDMEKAGNNVFKLYKRFHNNKKGRGMGLFLVKTHVESMGGTIEMKSKLNEGTRVEIHIPGEIAAN</sequence>
<dbReference type="Gene3D" id="1.10.287.130">
    <property type="match status" value="1"/>
</dbReference>
<feature type="domain" description="PAC" evidence="8">
    <location>
        <begin position="220"/>
        <end position="271"/>
    </location>
</feature>
<dbReference type="EC" id="2.7.13.3" evidence="2"/>
<evidence type="ECO:0000256" key="3">
    <source>
        <dbReference type="ARBA" id="ARBA00022553"/>
    </source>
</evidence>
<name>A0A5B6TEG3_9BACT</name>
<keyword evidence="3" id="KW-0597">Phosphoprotein</keyword>
<dbReference type="OrthoDB" id="9766459at2"/>
<dbReference type="PROSITE" id="PS50112">
    <property type="entry name" value="PAS"/>
    <property type="match status" value="5"/>
</dbReference>
<dbReference type="InterPro" id="IPR036097">
    <property type="entry name" value="HisK_dim/P_sf"/>
</dbReference>
<dbReference type="InterPro" id="IPR013655">
    <property type="entry name" value="PAS_fold_3"/>
</dbReference>
<dbReference type="InterPro" id="IPR000700">
    <property type="entry name" value="PAS-assoc_C"/>
</dbReference>
<dbReference type="InterPro" id="IPR000014">
    <property type="entry name" value="PAS"/>
</dbReference>
<comment type="caution">
    <text evidence="9">The sequence shown here is derived from an EMBL/GenBank/DDBJ whole genome shotgun (WGS) entry which is preliminary data.</text>
</comment>
<keyword evidence="10" id="KW-1185">Reference proteome</keyword>
<dbReference type="SMART" id="SM00387">
    <property type="entry name" value="HATPase_c"/>
    <property type="match status" value="1"/>
</dbReference>
<evidence type="ECO:0000313" key="9">
    <source>
        <dbReference type="EMBL" id="KAA3437572.1"/>
    </source>
</evidence>
<evidence type="ECO:0000259" key="6">
    <source>
        <dbReference type="PROSITE" id="PS50109"/>
    </source>
</evidence>
<comment type="catalytic activity">
    <reaction evidence="1">
        <text>ATP + protein L-histidine = ADP + protein N-phospho-L-histidine.</text>
        <dbReference type="EC" id="2.7.13.3"/>
    </reaction>
</comment>
<evidence type="ECO:0000313" key="10">
    <source>
        <dbReference type="Proteomes" id="UP000324133"/>
    </source>
</evidence>
<feature type="domain" description="PAS" evidence="7">
    <location>
        <begin position="147"/>
        <end position="217"/>
    </location>
</feature>
<dbReference type="InterPro" id="IPR003594">
    <property type="entry name" value="HATPase_dom"/>
</dbReference>
<evidence type="ECO:0000256" key="5">
    <source>
        <dbReference type="ARBA" id="ARBA00022777"/>
    </source>
</evidence>
<dbReference type="Pfam" id="PF13426">
    <property type="entry name" value="PAS_9"/>
    <property type="match status" value="1"/>
</dbReference>
<dbReference type="SMART" id="SM00091">
    <property type="entry name" value="PAS"/>
    <property type="match status" value="5"/>
</dbReference>
<dbReference type="InterPro" id="IPR001610">
    <property type="entry name" value="PAC"/>
</dbReference>
<dbReference type="Pfam" id="PF08447">
    <property type="entry name" value="PAS_3"/>
    <property type="match status" value="2"/>
</dbReference>
<dbReference type="InterPro" id="IPR052162">
    <property type="entry name" value="Sensor_kinase/Photoreceptor"/>
</dbReference>
<evidence type="ECO:0000256" key="2">
    <source>
        <dbReference type="ARBA" id="ARBA00012438"/>
    </source>
</evidence>
<feature type="domain" description="PAC" evidence="8">
    <location>
        <begin position="581"/>
        <end position="635"/>
    </location>
</feature>
<feature type="domain" description="PAS" evidence="7">
    <location>
        <begin position="25"/>
        <end position="95"/>
    </location>
</feature>
<gene>
    <name evidence="9" type="ORF">FOA19_09660</name>
</gene>
<protein>
    <recommendedName>
        <fullName evidence="2">histidine kinase</fullName>
        <ecNumber evidence="2">2.7.13.3</ecNumber>
    </recommendedName>
</protein>
<proteinExistence type="predicted"/>
<dbReference type="SMART" id="SM00086">
    <property type="entry name" value="PAC"/>
    <property type="match status" value="3"/>
</dbReference>
<dbReference type="EMBL" id="VKKY01000002">
    <property type="protein sequence ID" value="KAA3437572.1"/>
    <property type="molecule type" value="Genomic_DNA"/>
</dbReference>
<dbReference type="InterPro" id="IPR013656">
    <property type="entry name" value="PAS_4"/>
</dbReference>
<dbReference type="Pfam" id="PF08448">
    <property type="entry name" value="PAS_4"/>
    <property type="match status" value="2"/>
</dbReference>
<evidence type="ECO:0000259" key="7">
    <source>
        <dbReference type="PROSITE" id="PS50112"/>
    </source>
</evidence>
<keyword evidence="4" id="KW-0808">Transferase</keyword>
<evidence type="ECO:0000259" key="8">
    <source>
        <dbReference type="PROSITE" id="PS50113"/>
    </source>
</evidence>